<accession>A0A6A5XLI5</accession>
<dbReference type="Proteomes" id="UP000799778">
    <property type="component" value="Unassembled WGS sequence"/>
</dbReference>
<keyword evidence="2" id="KW-1133">Transmembrane helix</keyword>
<reference evidence="3" key="1">
    <citation type="journal article" date="2020" name="Stud. Mycol.">
        <title>101 Dothideomycetes genomes: a test case for predicting lifestyles and emergence of pathogens.</title>
        <authorList>
            <person name="Haridas S."/>
            <person name="Albert R."/>
            <person name="Binder M."/>
            <person name="Bloem J."/>
            <person name="Labutti K."/>
            <person name="Salamov A."/>
            <person name="Andreopoulos B."/>
            <person name="Baker S."/>
            <person name="Barry K."/>
            <person name="Bills G."/>
            <person name="Bluhm B."/>
            <person name="Cannon C."/>
            <person name="Castanera R."/>
            <person name="Culley D."/>
            <person name="Daum C."/>
            <person name="Ezra D."/>
            <person name="Gonzalez J."/>
            <person name="Henrissat B."/>
            <person name="Kuo A."/>
            <person name="Liang C."/>
            <person name="Lipzen A."/>
            <person name="Lutzoni F."/>
            <person name="Magnuson J."/>
            <person name="Mondo S."/>
            <person name="Nolan M."/>
            <person name="Ohm R."/>
            <person name="Pangilinan J."/>
            <person name="Park H.-J."/>
            <person name="Ramirez L."/>
            <person name="Alfaro M."/>
            <person name="Sun H."/>
            <person name="Tritt A."/>
            <person name="Yoshinaga Y."/>
            <person name="Zwiers L.-H."/>
            <person name="Turgeon B."/>
            <person name="Goodwin S."/>
            <person name="Spatafora J."/>
            <person name="Crous P."/>
            <person name="Grigoriev I."/>
        </authorList>
    </citation>
    <scope>NUCLEOTIDE SEQUENCE</scope>
    <source>
        <strain evidence="3">CBS 175.79</strain>
    </source>
</reference>
<organism evidence="3 4">
    <name type="scientific">Aaosphaeria arxii CBS 175.79</name>
    <dbReference type="NCBI Taxonomy" id="1450172"/>
    <lineage>
        <taxon>Eukaryota</taxon>
        <taxon>Fungi</taxon>
        <taxon>Dikarya</taxon>
        <taxon>Ascomycota</taxon>
        <taxon>Pezizomycotina</taxon>
        <taxon>Dothideomycetes</taxon>
        <taxon>Pleosporomycetidae</taxon>
        <taxon>Pleosporales</taxon>
        <taxon>Pleosporales incertae sedis</taxon>
        <taxon>Aaosphaeria</taxon>
    </lineage>
</organism>
<sequence length="157" mass="17842">MSPHFSFGSGNYTAKPLRADADKQTAEPWWAGIVAWVVVIVGLPTFLIIFHKLVVKRILKRREARRQQDVEASSAATKLEPEHLPPKDFDTDVDDEIARPQPALKPCGHSRDLNYVQTLKNKTLPPIVIYIVVSGHHKKGNLFLLWQVKTKFVRRPS</sequence>
<protein>
    <submittedName>
        <fullName evidence="3">Uncharacterized protein</fullName>
    </submittedName>
</protein>
<evidence type="ECO:0000256" key="2">
    <source>
        <dbReference type="SAM" id="Phobius"/>
    </source>
</evidence>
<dbReference type="EMBL" id="ML978070">
    <property type="protein sequence ID" value="KAF2014138.1"/>
    <property type="molecule type" value="Genomic_DNA"/>
</dbReference>
<keyword evidence="4" id="KW-1185">Reference proteome</keyword>
<proteinExistence type="predicted"/>
<evidence type="ECO:0000313" key="3">
    <source>
        <dbReference type="EMBL" id="KAF2014138.1"/>
    </source>
</evidence>
<evidence type="ECO:0000313" key="4">
    <source>
        <dbReference type="Proteomes" id="UP000799778"/>
    </source>
</evidence>
<name>A0A6A5XLI5_9PLEO</name>
<feature type="region of interest" description="Disordered" evidence="1">
    <location>
        <begin position="65"/>
        <end position="91"/>
    </location>
</feature>
<feature type="transmembrane region" description="Helical" evidence="2">
    <location>
        <begin position="29"/>
        <end position="55"/>
    </location>
</feature>
<dbReference type="RefSeq" id="XP_033382477.1">
    <property type="nucleotide sequence ID" value="XM_033525951.1"/>
</dbReference>
<dbReference type="AlphaFoldDB" id="A0A6A5XLI5"/>
<keyword evidence="2" id="KW-0472">Membrane</keyword>
<dbReference type="GeneID" id="54283348"/>
<feature type="compositionally biased region" description="Basic and acidic residues" evidence="1">
    <location>
        <begin position="79"/>
        <end position="90"/>
    </location>
</feature>
<evidence type="ECO:0000256" key="1">
    <source>
        <dbReference type="SAM" id="MobiDB-lite"/>
    </source>
</evidence>
<gene>
    <name evidence="3" type="ORF">BU24DRAFT_409905</name>
</gene>
<keyword evidence="2" id="KW-0812">Transmembrane</keyword>